<feature type="compositionally biased region" description="Polar residues" evidence="1">
    <location>
        <begin position="75"/>
        <end position="89"/>
    </location>
</feature>
<feature type="compositionally biased region" description="Low complexity" evidence="1">
    <location>
        <begin position="47"/>
        <end position="74"/>
    </location>
</feature>
<dbReference type="EMBL" id="GGFJ01013008">
    <property type="protein sequence ID" value="MBW62149.1"/>
    <property type="molecule type" value="Transcribed_RNA"/>
</dbReference>
<dbReference type="AlphaFoldDB" id="A0A2M4CA64"/>
<feature type="region of interest" description="Disordered" evidence="1">
    <location>
        <begin position="47"/>
        <end position="89"/>
    </location>
</feature>
<name>A0A2M4CA64_9DIPT</name>
<evidence type="ECO:0000313" key="2">
    <source>
        <dbReference type="EMBL" id="MBW62149.1"/>
    </source>
</evidence>
<sequence>MNLARVSTRPSTSVGLSIPLICMCQLRVAASFSIRFPSSVYSLRYSSSTVSQSSTSIPKYSSSSSRVQHSSSLSRLNTGTASSFSSRRL</sequence>
<proteinExistence type="predicted"/>
<evidence type="ECO:0000256" key="1">
    <source>
        <dbReference type="SAM" id="MobiDB-lite"/>
    </source>
</evidence>
<accession>A0A2M4CA64</accession>
<organism evidence="2">
    <name type="scientific">Anopheles marajoara</name>
    <dbReference type="NCBI Taxonomy" id="58244"/>
    <lineage>
        <taxon>Eukaryota</taxon>
        <taxon>Metazoa</taxon>
        <taxon>Ecdysozoa</taxon>
        <taxon>Arthropoda</taxon>
        <taxon>Hexapoda</taxon>
        <taxon>Insecta</taxon>
        <taxon>Pterygota</taxon>
        <taxon>Neoptera</taxon>
        <taxon>Endopterygota</taxon>
        <taxon>Diptera</taxon>
        <taxon>Nematocera</taxon>
        <taxon>Culicoidea</taxon>
        <taxon>Culicidae</taxon>
        <taxon>Anophelinae</taxon>
        <taxon>Anopheles</taxon>
    </lineage>
</organism>
<protein>
    <submittedName>
        <fullName evidence="2">Putative secreted protein</fullName>
    </submittedName>
</protein>
<reference evidence="2" key="1">
    <citation type="submission" date="2018-01" db="EMBL/GenBank/DDBJ databases">
        <title>An insight into the sialome of Amazonian anophelines.</title>
        <authorList>
            <person name="Ribeiro J.M."/>
            <person name="Scarpassa V."/>
            <person name="Calvo E."/>
        </authorList>
    </citation>
    <scope>NUCLEOTIDE SEQUENCE</scope>
    <source>
        <tissue evidence="2">Salivary glands</tissue>
    </source>
</reference>